<organism evidence="3 4">
    <name type="scientific">Ensete ventricosum</name>
    <name type="common">Abyssinian banana</name>
    <name type="synonym">Musa ensete</name>
    <dbReference type="NCBI Taxonomy" id="4639"/>
    <lineage>
        <taxon>Eukaryota</taxon>
        <taxon>Viridiplantae</taxon>
        <taxon>Streptophyta</taxon>
        <taxon>Embryophyta</taxon>
        <taxon>Tracheophyta</taxon>
        <taxon>Spermatophyta</taxon>
        <taxon>Magnoliopsida</taxon>
        <taxon>Liliopsida</taxon>
        <taxon>Zingiberales</taxon>
        <taxon>Musaceae</taxon>
        <taxon>Ensete</taxon>
    </lineage>
</organism>
<dbReference type="Pfam" id="PF18253">
    <property type="entry name" value="HipN"/>
    <property type="match status" value="1"/>
</dbReference>
<comment type="caution">
    <text evidence="3">The sequence shown here is derived from an EMBL/GenBank/DDBJ whole genome shotgun (WGS) entry which is preliminary data.</text>
</comment>
<evidence type="ECO:0000256" key="1">
    <source>
        <dbReference type="ARBA" id="ARBA00022737"/>
    </source>
</evidence>
<dbReference type="EMBL" id="AMZH03017699">
    <property type="protein sequence ID" value="RRT42636.1"/>
    <property type="molecule type" value="Genomic_DNA"/>
</dbReference>
<dbReference type="InterPro" id="IPR034649">
    <property type="entry name" value="Hip_N"/>
</dbReference>
<dbReference type="CDD" id="cd14438">
    <property type="entry name" value="Hip_N"/>
    <property type="match status" value="1"/>
</dbReference>
<gene>
    <name evidence="3" type="ORF">B296_00045329</name>
</gene>
<evidence type="ECO:0000313" key="4">
    <source>
        <dbReference type="Proteomes" id="UP000287651"/>
    </source>
</evidence>
<sequence>MDLRFHPPFAHGFFCSPKPLHKAQRQSARKLLEPGGRVLKPSTKSALGSIPSCSPHFYFCGLPFSPTHPLVYGGGMDAAKVKELRVFVEQCKNNPAVLADPSIAFFRDYLER</sequence>
<evidence type="ECO:0000256" key="2">
    <source>
        <dbReference type="ARBA" id="ARBA00022803"/>
    </source>
</evidence>
<dbReference type="GO" id="GO:0046983">
    <property type="term" value="F:protein dimerization activity"/>
    <property type="evidence" value="ECO:0007669"/>
    <property type="project" value="InterPro"/>
</dbReference>
<keyword evidence="1" id="KW-0677">Repeat</keyword>
<dbReference type="Gene3D" id="6.10.250.3420">
    <property type="match status" value="1"/>
</dbReference>
<dbReference type="FunFam" id="6.10.250.3420:FF:000001">
    <property type="entry name" value="Hsc70-interacting protein-like protein"/>
    <property type="match status" value="1"/>
</dbReference>
<name>A0A444F5J4_ENSVE</name>
<protein>
    <submittedName>
        <fullName evidence="3">Uncharacterized protein</fullName>
    </submittedName>
</protein>
<evidence type="ECO:0000313" key="3">
    <source>
        <dbReference type="EMBL" id="RRT42636.1"/>
    </source>
</evidence>
<accession>A0A444F5J4</accession>
<proteinExistence type="predicted"/>
<dbReference type="Proteomes" id="UP000287651">
    <property type="component" value="Unassembled WGS sequence"/>
</dbReference>
<reference evidence="3 4" key="1">
    <citation type="journal article" date="2014" name="Agronomy (Basel)">
        <title>A Draft Genome Sequence for Ensete ventricosum, the Drought-Tolerant Tree Against Hunger.</title>
        <authorList>
            <person name="Harrison J."/>
            <person name="Moore K.A."/>
            <person name="Paszkiewicz K."/>
            <person name="Jones T."/>
            <person name="Grant M."/>
            <person name="Ambacheew D."/>
            <person name="Muzemil S."/>
            <person name="Studholme D.J."/>
        </authorList>
    </citation>
    <scope>NUCLEOTIDE SEQUENCE [LARGE SCALE GENOMIC DNA]</scope>
</reference>
<dbReference type="AlphaFoldDB" id="A0A444F5J4"/>
<keyword evidence="2" id="KW-0802">TPR repeat</keyword>